<evidence type="ECO:0000313" key="4">
    <source>
        <dbReference type="EMBL" id="THE13992.1"/>
    </source>
</evidence>
<dbReference type="InterPro" id="IPR006119">
    <property type="entry name" value="Resolv_N"/>
</dbReference>
<evidence type="ECO:0000256" key="1">
    <source>
        <dbReference type="SAM" id="Coils"/>
    </source>
</evidence>
<dbReference type="GO" id="GO:0000150">
    <property type="term" value="F:DNA strand exchange activity"/>
    <property type="evidence" value="ECO:0007669"/>
    <property type="project" value="InterPro"/>
</dbReference>
<evidence type="ECO:0000313" key="5">
    <source>
        <dbReference type="Proteomes" id="UP000306477"/>
    </source>
</evidence>
<accession>A0A4S3PY45</accession>
<dbReference type="OrthoDB" id="9811097at2"/>
<dbReference type="EMBL" id="SLUB01000006">
    <property type="protein sequence ID" value="THE13992.1"/>
    <property type="molecule type" value="Genomic_DNA"/>
</dbReference>
<dbReference type="PANTHER" id="PTHR30461:SF23">
    <property type="entry name" value="DNA RECOMBINASE-RELATED"/>
    <property type="match status" value="1"/>
</dbReference>
<feature type="coiled-coil region" evidence="1">
    <location>
        <begin position="397"/>
        <end position="484"/>
    </location>
</feature>
<dbReference type="PROSITE" id="PS51736">
    <property type="entry name" value="RECOMBINASES_3"/>
    <property type="match status" value="1"/>
</dbReference>
<dbReference type="InterPro" id="IPR011109">
    <property type="entry name" value="DNA_bind_recombinase_dom"/>
</dbReference>
<feature type="domain" description="Recombinase" evidence="3">
    <location>
        <begin position="191"/>
        <end position="317"/>
    </location>
</feature>
<keyword evidence="1" id="KW-0175">Coiled coil</keyword>
<dbReference type="SUPFAM" id="SSF53041">
    <property type="entry name" value="Resolvase-like"/>
    <property type="match status" value="1"/>
</dbReference>
<reference evidence="4 5" key="1">
    <citation type="journal article" date="2019" name="Indoor Air">
        <title>Impacts of indoor surface finishes on bacterial viability.</title>
        <authorList>
            <person name="Hu J."/>
            <person name="Maamar S.B."/>
            <person name="Glawe A.J."/>
            <person name="Gottel N."/>
            <person name="Gilbert J.A."/>
            <person name="Hartmann E.M."/>
        </authorList>
    </citation>
    <scope>NUCLEOTIDE SEQUENCE [LARGE SCALE GENOMIC DNA]</scope>
    <source>
        <strain evidence="4 5">AF060A6</strain>
    </source>
</reference>
<evidence type="ECO:0000259" key="3">
    <source>
        <dbReference type="PROSITE" id="PS51737"/>
    </source>
</evidence>
<dbReference type="Pfam" id="PF00239">
    <property type="entry name" value="Resolvase"/>
    <property type="match status" value="1"/>
</dbReference>
<dbReference type="AlphaFoldDB" id="A0A4S3PY45"/>
<dbReference type="GO" id="GO:0003677">
    <property type="term" value="F:DNA binding"/>
    <property type="evidence" value="ECO:0007669"/>
    <property type="project" value="InterPro"/>
</dbReference>
<dbReference type="InterPro" id="IPR050639">
    <property type="entry name" value="SSR_resolvase"/>
</dbReference>
<sequence>MSSHQSSSRVRIIPAKARTGRTEANPGGQKKRIAVYARVSTDSEMQASSYELQVAHYKDYVSKNPAWILADVYADEGISGTSTKNRTEFNRMIQDCEEGRIDYILTKSISRFARNTLDCISIIRRLKSLRPAVGVFFEKENIDTLDSKSELFLTILSSMAQEESRSVSENTKWGVQKRFQQGIVHMPTTFFLGYDTTEDGEIVIDEEQAEVVRRIFREYLEGKGCPSIAKGLTRDGLKTGKGNKTWTSDAVYKILRQEKYQGHCLAQKTVTIDFLSHRRVRNNDIQPQYFVRNTHPAIISEETYEAVQQEMKRRRLMMKDPDEKYRQHFSSVSPFSNQFYCGECGRPAIRRRMTSSRKGEKYYISAWQCRVTAGRDPDYTDCKTSYVHETDLENAFMKIIREMKENLHEVIEEAQQAIEKASLSPPEQQRLKELNTQIEAITDRISDLAAKESATKDAIYDATLRHLIYEQEILQQERDSLEENMQEQLYLEKQLQSFLDLLEETEELENFDVKLFKSTVERGIIYKERIVEFQFKCGVKRTLCVRERKTPKKN</sequence>
<dbReference type="InterPro" id="IPR038109">
    <property type="entry name" value="DNA_bind_recomb_sf"/>
</dbReference>
<name>A0A4S3PY45_9BACI</name>
<gene>
    <name evidence="4" type="ORF">E1I69_05680</name>
</gene>
<organism evidence="4 5">
    <name type="scientific">Bacillus timonensis</name>
    <dbReference type="NCBI Taxonomy" id="1033734"/>
    <lineage>
        <taxon>Bacteria</taxon>
        <taxon>Bacillati</taxon>
        <taxon>Bacillota</taxon>
        <taxon>Bacilli</taxon>
        <taxon>Bacillales</taxon>
        <taxon>Bacillaceae</taxon>
        <taxon>Bacillus</taxon>
    </lineage>
</organism>
<evidence type="ECO:0000259" key="2">
    <source>
        <dbReference type="PROSITE" id="PS51736"/>
    </source>
</evidence>
<dbReference type="InterPro" id="IPR025827">
    <property type="entry name" value="Zn_ribbon_recom_dom"/>
</dbReference>
<dbReference type="Pfam" id="PF07508">
    <property type="entry name" value="Recombinase"/>
    <property type="match status" value="1"/>
</dbReference>
<dbReference type="CDD" id="cd00338">
    <property type="entry name" value="Ser_Recombinase"/>
    <property type="match status" value="1"/>
</dbReference>
<dbReference type="SMART" id="SM00857">
    <property type="entry name" value="Resolvase"/>
    <property type="match status" value="1"/>
</dbReference>
<dbReference type="InterPro" id="IPR036162">
    <property type="entry name" value="Resolvase-like_N_sf"/>
</dbReference>
<dbReference type="RefSeq" id="WP_136378631.1">
    <property type="nucleotide sequence ID" value="NZ_SLUB01000006.1"/>
</dbReference>
<dbReference type="Proteomes" id="UP000306477">
    <property type="component" value="Unassembled WGS sequence"/>
</dbReference>
<dbReference type="Pfam" id="PF13408">
    <property type="entry name" value="Zn_ribbon_recom"/>
    <property type="match status" value="1"/>
</dbReference>
<proteinExistence type="predicted"/>
<comment type="caution">
    <text evidence="4">The sequence shown here is derived from an EMBL/GenBank/DDBJ whole genome shotgun (WGS) entry which is preliminary data.</text>
</comment>
<protein>
    <submittedName>
        <fullName evidence="4">Recombinase family protein</fullName>
    </submittedName>
</protein>
<dbReference type="Gene3D" id="3.90.1750.20">
    <property type="entry name" value="Putative Large Serine Recombinase, Chain B, Domain 2"/>
    <property type="match status" value="1"/>
</dbReference>
<feature type="domain" description="Resolvase/invertase-type recombinase catalytic" evidence="2">
    <location>
        <begin position="32"/>
        <end position="182"/>
    </location>
</feature>
<keyword evidence="5" id="KW-1185">Reference proteome</keyword>
<dbReference type="PROSITE" id="PS51737">
    <property type="entry name" value="RECOMBINASE_DNA_BIND"/>
    <property type="match status" value="1"/>
</dbReference>
<dbReference type="Gene3D" id="3.40.50.1390">
    <property type="entry name" value="Resolvase, N-terminal catalytic domain"/>
    <property type="match status" value="1"/>
</dbReference>
<dbReference type="PANTHER" id="PTHR30461">
    <property type="entry name" value="DNA-INVERTASE FROM LAMBDOID PROPHAGE"/>
    <property type="match status" value="1"/>
</dbReference>